<accession>A0ACC2WPT0</accession>
<dbReference type="EMBL" id="JASBWS010000011">
    <property type="protein sequence ID" value="KAJ9113768.1"/>
    <property type="molecule type" value="Genomic_DNA"/>
</dbReference>
<dbReference type="Proteomes" id="UP001230649">
    <property type="component" value="Unassembled WGS sequence"/>
</dbReference>
<proteinExistence type="predicted"/>
<comment type="caution">
    <text evidence="1">The sequence shown here is derived from an EMBL/GenBank/DDBJ whole genome shotgun (WGS) entry which is preliminary data.</text>
</comment>
<name>A0ACC2WPT0_9TREE</name>
<evidence type="ECO:0000313" key="1">
    <source>
        <dbReference type="EMBL" id="KAJ9113768.1"/>
    </source>
</evidence>
<sequence length="300" mass="32092">MRLPNSGEMPGPNAYPVHSQRDEGKAIGIQAEMGKDPVTLKQEGKDGYELYKAAGKLLNKKAVVTGGDSGIGRAAAVMFAMEGADVAVVYLPEEEVDAKETERLILKNGRECILIPQDIRDEQGCNRIIETVVQKWGRIDILVNNASVMYDTPSITGTFYPRGTNIYGTFFLTRAAVPHMGKGSSIIVTASQVAYAGPPSLLDYAMTKGAQVTMVRCLSNQLLSKGIRVNAVAPGPVWTPLQKAAMDKDTLKEWHQNPAPIGRIGMPSELGPAYVFLASSDGSFISGQTIHVNGGAIVSG</sequence>
<protein>
    <submittedName>
        <fullName evidence="1">Uncharacterized protein</fullName>
    </submittedName>
</protein>
<gene>
    <name evidence="1" type="ORF">QFC20_001794</name>
</gene>
<organism evidence="1 2">
    <name type="scientific">Naganishia adeliensis</name>
    <dbReference type="NCBI Taxonomy" id="92952"/>
    <lineage>
        <taxon>Eukaryota</taxon>
        <taxon>Fungi</taxon>
        <taxon>Dikarya</taxon>
        <taxon>Basidiomycota</taxon>
        <taxon>Agaricomycotina</taxon>
        <taxon>Tremellomycetes</taxon>
        <taxon>Filobasidiales</taxon>
        <taxon>Filobasidiaceae</taxon>
        <taxon>Naganishia</taxon>
    </lineage>
</organism>
<keyword evidence="2" id="KW-1185">Reference proteome</keyword>
<evidence type="ECO:0000313" key="2">
    <source>
        <dbReference type="Proteomes" id="UP001230649"/>
    </source>
</evidence>
<reference evidence="1" key="1">
    <citation type="submission" date="2023-04" db="EMBL/GenBank/DDBJ databases">
        <title>Draft Genome sequencing of Naganishia species isolated from polar environments using Oxford Nanopore Technology.</title>
        <authorList>
            <person name="Leo P."/>
            <person name="Venkateswaran K."/>
        </authorList>
    </citation>
    <scope>NUCLEOTIDE SEQUENCE</scope>
    <source>
        <strain evidence="1">MNA-CCFEE 5262</strain>
    </source>
</reference>